<feature type="region of interest" description="Disordered" evidence="1">
    <location>
        <begin position="1"/>
        <end position="72"/>
    </location>
</feature>
<sequence>MVDVKPTDDDGKRTEVDSTNKIPITIDMLTPEQRGTVIQKHKVEIPPPSNSEASGSGTSGRNKEEGKEGLKQEDANLEFKNFQDSVDYAVNHALINQSGILANVMSNVMEKMMDCKFEERGARGPAFFPGDKFPNYRTLVTDGLPVSGITSG</sequence>
<proteinExistence type="predicted"/>
<name>Q2QZM8_ORYSJ</name>
<evidence type="ECO:0000256" key="1">
    <source>
        <dbReference type="SAM" id="MobiDB-lite"/>
    </source>
</evidence>
<dbReference type="EMBL" id="DP000010">
    <property type="protein sequence ID" value="ABA95406.1"/>
    <property type="molecule type" value="Genomic_DNA"/>
</dbReference>
<reference evidence="2" key="3">
    <citation type="submission" date="2006-01" db="EMBL/GenBank/DDBJ databases">
        <authorList>
            <person name="Buell R."/>
        </authorList>
    </citation>
    <scope>NUCLEOTIDE SEQUENCE</scope>
</reference>
<evidence type="ECO:0000313" key="2">
    <source>
        <dbReference type="EMBL" id="ABA95406.1"/>
    </source>
</evidence>
<accession>Q2QZM8</accession>
<protein>
    <submittedName>
        <fullName evidence="2">Uncharacterized protein</fullName>
    </submittedName>
</protein>
<dbReference type="AlphaFoldDB" id="Q2QZM8"/>
<reference evidence="2" key="1">
    <citation type="journal article" date="2005" name="BMC Biol.">
        <title>The sequence of rice chromosomes 11 and 12, rich in disease resistance genes and recent gene duplications.</title>
        <authorList>
            <consortium name="The rice chromosomes 11 and 12 sequencing consortia"/>
        </authorList>
    </citation>
    <scope>NUCLEOTIDE SEQUENCE [LARGE SCALE GENOMIC DNA]</scope>
</reference>
<reference evidence="2" key="2">
    <citation type="submission" date="2005-04" db="EMBL/GenBank/DDBJ databases">
        <authorList>
            <person name="Buell C.R."/>
            <person name="Wing R.A."/>
            <person name="McCombie W.A."/>
            <person name="Ouyang S."/>
        </authorList>
    </citation>
    <scope>NUCLEOTIDE SEQUENCE</scope>
</reference>
<organism evidence="2">
    <name type="scientific">Oryza sativa subsp. japonica</name>
    <name type="common">Rice</name>
    <dbReference type="NCBI Taxonomy" id="39947"/>
    <lineage>
        <taxon>Eukaryota</taxon>
        <taxon>Viridiplantae</taxon>
        <taxon>Streptophyta</taxon>
        <taxon>Embryophyta</taxon>
        <taxon>Tracheophyta</taxon>
        <taxon>Spermatophyta</taxon>
        <taxon>Magnoliopsida</taxon>
        <taxon>Liliopsida</taxon>
        <taxon>Poales</taxon>
        <taxon>Poaceae</taxon>
        <taxon>BOP clade</taxon>
        <taxon>Oryzoideae</taxon>
        <taxon>Oryzeae</taxon>
        <taxon>Oryzinae</taxon>
        <taxon>Oryza</taxon>
        <taxon>Oryza sativa</taxon>
    </lineage>
</organism>
<feature type="compositionally biased region" description="Polar residues" evidence="1">
    <location>
        <begin position="50"/>
        <end position="60"/>
    </location>
</feature>
<feature type="compositionally biased region" description="Basic and acidic residues" evidence="1">
    <location>
        <begin position="1"/>
        <end position="18"/>
    </location>
</feature>
<gene>
    <name evidence="2" type="ordered locus">LOC_Os11g45450</name>
</gene>
<feature type="compositionally biased region" description="Basic and acidic residues" evidence="1">
    <location>
        <begin position="61"/>
        <end position="72"/>
    </location>
</feature>